<sequence length="201" mass="19753">MTAPRPPRRTRCLTIGSSDSSGGAGIQGDLKAFASVGAYGATVLVGVTAQSPAGVIASAPVDLDLVAAQLDTVLTDIGADGVKVGTTWSAALMHLVADRLAGIPAPLVVDPVLVTAAGSGLSGGQDAVDALCERLLPMAAVTTPNFAEARRLTGLTDETDPAVLAGALVRRGARAVVITDVPGAAVAVGAAVVGGDRGRPA</sequence>
<dbReference type="PANTHER" id="PTHR20858:SF17">
    <property type="entry name" value="HYDROXYMETHYLPYRIMIDINE_PHOSPHOMETHYLPYRIMIDINE KINASE THI20-RELATED"/>
    <property type="match status" value="1"/>
</dbReference>
<dbReference type="SUPFAM" id="SSF53613">
    <property type="entry name" value="Ribokinase-like"/>
    <property type="match status" value="1"/>
</dbReference>
<protein>
    <submittedName>
        <fullName evidence="3">Hydroxymethylpyrimidine/phosphomethylpyrimidine kinase</fullName>
    </submittedName>
</protein>
<keyword evidence="4" id="KW-1185">Reference proteome</keyword>
<keyword evidence="1" id="KW-0784">Thiamine biosynthesis</keyword>
<keyword evidence="3" id="KW-0418">Kinase</keyword>
<proteinExistence type="predicted"/>
<dbReference type="Pfam" id="PF08543">
    <property type="entry name" value="Phos_pyr_kin"/>
    <property type="match status" value="1"/>
</dbReference>
<accession>A0ABW8M6H2</accession>
<evidence type="ECO:0000313" key="4">
    <source>
        <dbReference type="Proteomes" id="UP001620295"/>
    </source>
</evidence>
<organism evidence="3 4">
    <name type="scientific">Streptomyces milbemycinicus</name>
    <dbReference type="NCBI Taxonomy" id="476552"/>
    <lineage>
        <taxon>Bacteria</taxon>
        <taxon>Bacillati</taxon>
        <taxon>Actinomycetota</taxon>
        <taxon>Actinomycetes</taxon>
        <taxon>Kitasatosporales</taxon>
        <taxon>Streptomycetaceae</taxon>
        <taxon>Streptomyces</taxon>
    </lineage>
</organism>
<reference evidence="3 4" key="1">
    <citation type="submission" date="2024-11" db="EMBL/GenBank/DDBJ databases">
        <title>The Natural Products Discovery Center: Release of the First 8490 Sequenced Strains for Exploring Actinobacteria Biosynthetic Diversity.</title>
        <authorList>
            <person name="Kalkreuter E."/>
            <person name="Kautsar S.A."/>
            <person name="Yang D."/>
            <person name="Bader C.D."/>
            <person name="Teijaro C.N."/>
            <person name="Fluegel L."/>
            <person name="Davis C.M."/>
            <person name="Simpson J.R."/>
            <person name="Lauterbach L."/>
            <person name="Steele A.D."/>
            <person name="Gui C."/>
            <person name="Meng S."/>
            <person name="Li G."/>
            <person name="Viehrig K."/>
            <person name="Ye F."/>
            <person name="Su P."/>
            <person name="Kiefer A.F."/>
            <person name="Nichols A."/>
            <person name="Cepeda A.J."/>
            <person name="Yan W."/>
            <person name="Fan B."/>
            <person name="Jiang Y."/>
            <person name="Adhikari A."/>
            <person name="Zheng C.-J."/>
            <person name="Schuster L."/>
            <person name="Cowan T.M."/>
            <person name="Smanski M.J."/>
            <person name="Chevrette M.G."/>
            <person name="De Carvalho L.P.S."/>
            <person name="Shen B."/>
        </authorList>
    </citation>
    <scope>NUCLEOTIDE SEQUENCE [LARGE SCALE GENOMIC DNA]</scope>
    <source>
        <strain evidence="3 4">NPDC020863</strain>
    </source>
</reference>
<dbReference type="InterPro" id="IPR029056">
    <property type="entry name" value="Ribokinase-like"/>
</dbReference>
<dbReference type="RefSeq" id="WP_404749355.1">
    <property type="nucleotide sequence ID" value="NZ_JBJDQH010000163.1"/>
</dbReference>
<feature type="domain" description="Pyridoxamine kinase/Phosphomethylpyrimidine kinase" evidence="2">
    <location>
        <begin position="19"/>
        <end position="179"/>
    </location>
</feature>
<dbReference type="PANTHER" id="PTHR20858">
    <property type="entry name" value="PHOSPHOMETHYLPYRIMIDINE KINASE"/>
    <property type="match status" value="1"/>
</dbReference>
<keyword evidence="3" id="KW-0808">Transferase</keyword>
<evidence type="ECO:0000256" key="1">
    <source>
        <dbReference type="ARBA" id="ARBA00022977"/>
    </source>
</evidence>
<dbReference type="Proteomes" id="UP001620295">
    <property type="component" value="Unassembled WGS sequence"/>
</dbReference>
<name>A0ABW8M6H2_9ACTN</name>
<dbReference type="GO" id="GO:0016301">
    <property type="term" value="F:kinase activity"/>
    <property type="evidence" value="ECO:0007669"/>
    <property type="project" value="UniProtKB-KW"/>
</dbReference>
<comment type="caution">
    <text evidence="3">The sequence shown here is derived from an EMBL/GenBank/DDBJ whole genome shotgun (WGS) entry which is preliminary data.</text>
</comment>
<gene>
    <name evidence="3" type="ORF">ACI2L5_52785</name>
</gene>
<dbReference type="Gene3D" id="3.40.1190.20">
    <property type="match status" value="1"/>
</dbReference>
<dbReference type="InterPro" id="IPR013749">
    <property type="entry name" value="PM/HMP-P_kinase-1"/>
</dbReference>
<dbReference type="EMBL" id="JBJDQH010000163">
    <property type="protein sequence ID" value="MFK4273463.1"/>
    <property type="molecule type" value="Genomic_DNA"/>
</dbReference>
<evidence type="ECO:0000259" key="2">
    <source>
        <dbReference type="Pfam" id="PF08543"/>
    </source>
</evidence>
<evidence type="ECO:0000313" key="3">
    <source>
        <dbReference type="EMBL" id="MFK4273463.1"/>
    </source>
</evidence>